<evidence type="ECO:0000313" key="3">
    <source>
        <dbReference type="Proteomes" id="UP000444721"/>
    </source>
</evidence>
<dbReference type="SUPFAM" id="SSF54277">
    <property type="entry name" value="CAD &amp; PB1 domains"/>
    <property type="match status" value="1"/>
</dbReference>
<feature type="domain" description="PB1" evidence="1">
    <location>
        <begin position="45"/>
        <end position="148"/>
    </location>
</feature>
<gene>
    <name evidence="2" type="ORF">FDP41_002038</name>
</gene>
<dbReference type="PROSITE" id="PS51745">
    <property type="entry name" value="PB1"/>
    <property type="match status" value="1"/>
</dbReference>
<dbReference type="VEuPathDB" id="AmoebaDB:NfTy_033900"/>
<dbReference type="CDD" id="cd05992">
    <property type="entry name" value="PB1"/>
    <property type="match status" value="1"/>
</dbReference>
<dbReference type="GeneID" id="68109256"/>
<dbReference type="Pfam" id="PF00564">
    <property type="entry name" value="PB1"/>
    <property type="match status" value="1"/>
</dbReference>
<dbReference type="Gene3D" id="3.10.20.90">
    <property type="entry name" value="Phosphatidylinositol 3-kinase Catalytic Subunit, Chain A, domain 1"/>
    <property type="match status" value="1"/>
</dbReference>
<dbReference type="Proteomes" id="UP000444721">
    <property type="component" value="Unassembled WGS sequence"/>
</dbReference>
<comment type="caution">
    <text evidence="2">The sequence shown here is derived from an EMBL/GenBank/DDBJ whole genome shotgun (WGS) entry which is preliminary data.</text>
</comment>
<dbReference type="InterPro" id="IPR053793">
    <property type="entry name" value="PB1-like"/>
</dbReference>
<sequence length="473" mass="54055">MKAMPPSSSSINNNNSLFLAVISPAKKIRVELKLIPSPTTIQKYINKITSNFSSSSPPMMEFDYDPNVHNSYDGFMKSLLNKIGAKEKRVILSIKYMDHDGDWVSVSTDEEWVLAVNGNYGAIMNPNALMGNNSNSSNRILDIQLTVRMLSRDELLTRKASYKLEKMQQKLQEKLVKKEKKIAKRLNKYLSPTSIGNSNVDVPTGLIISPTASLEQGKPFSPIMAEPTAPIFEHDRSVDHDISPELSPRYIKKLEKIQRCQEKTKEREAKLLEKQEHKEQLKEENQFIATDDIELYNPQTQEFSHKLPPEIHYIFIDANNMLYITYVLRTLVLFQKDKAGAERLLIYIARLFKSHMEVMLNHKFILFNVCFDSTNNTMTADNETFVVSSASDNGFQIADDMLADIANRHHIAGTSDSCLFVTSDRGLRKRLKECKTKCVGSGQWLKFCYYHLCGETATTDMNQWMSQLLHEMD</sequence>
<evidence type="ECO:0000259" key="1">
    <source>
        <dbReference type="PROSITE" id="PS51745"/>
    </source>
</evidence>
<dbReference type="InterPro" id="IPR000270">
    <property type="entry name" value="PB1_dom"/>
</dbReference>
<dbReference type="RefSeq" id="XP_044563681.1">
    <property type="nucleotide sequence ID" value="XM_044705189.1"/>
</dbReference>
<proteinExistence type="predicted"/>
<keyword evidence="3" id="KW-1185">Reference proteome</keyword>
<accession>A0A6A5BZ63</accession>
<organism evidence="2 3">
    <name type="scientific">Naegleria fowleri</name>
    <name type="common">Brain eating amoeba</name>
    <dbReference type="NCBI Taxonomy" id="5763"/>
    <lineage>
        <taxon>Eukaryota</taxon>
        <taxon>Discoba</taxon>
        <taxon>Heterolobosea</taxon>
        <taxon>Tetramitia</taxon>
        <taxon>Eutetramitia</taxon>
        <taxon>Vahlkampfiidae</taxon>
        <taxon>Naegleria</taxon>
    </lineage>
</organism>
<name>A0A6A5BZ63_NAEFO</name>
<protein>
    <recommendedName>
        <fullName evidence="1">PB1 domain-containing protein</fullName>
    </recommendedName>
</protein>
<reference evidence="2 3" key="1">
    <citation type="journal article" date="2019" name="Sci. Rep.">
        <title>Nanopore sequencing improves the draft genome of the human pathogenic amoeba Naegleria fowleri.</title>
        <authorList>
            <person name="Liechti N."/>
            <person name="Schurch N."/>
            <person name="Bruggmann R."/>
            <person name="Wittwer M."/>
        </authorList>
    </citation>
    <scope>NUCLEOTIDE SEQUENCE [LARGE SCALE GENOMIC DNA]</scope>
    <source>
        <strain evidence="2 3">ATCC 30894</strain>
    </source>
</reference>
<dbReference type="VEuPathDB" id="AmoebaDB:NF0057160"/>
<dbReference type="AlphaFoldDB" id="A0A6A5BZ63"/>
<dbReference type="OrthoDB" id="298527at2759"/>
<dbReference type="VEuPathDB" id="AmoebaDB:FDP41_002038"/>
<dbReference type="EMBL" id="VFQX01000028">
    <property type="protein sequence ID" value="KAF0978968.1"/>
    <property type="molecule type" value="Genomic_DNA"/>
</dbReference>
<evidence type="ECO:0000313" key="2">
    <source>
        <dbReference type="EMBL" id="KAF0978968.1"/>
    </source>
</evidence>